<dbReference type="EMBL" id="FOIT01000001">
    <property type="protein sequence ID" value="SEV79578.1"/>
    <property type="molecule type" value="Genomic_DNA"/>
</dbReference>
<accession>A0A662YZZ0</accession>
<proteinExistence type="predicted"/>
<dbReference type="Pfam" id="PF01527">
    <property type="entry name" value="HTH_Tnp_1"/>
    <property type="match status" value="1"/>
</dbReference>
<keyword evidence="1" id="KW-0175">Coiled coil</keyword>
<keyword evidence="3" id="KW-1185">Reference proteome</keyword>
<dbReference type="Proteomes" id="UP000243605">
    <property type="component" value="Unassembled WGS sequence"/>
</dbReference>
<evidence type="ECO:0000313" key="3">
    <source>
        <dbReference type="Proteomes" id="UP000243605"/>
    </source>
</evidence>
<name>A0A662YZZ0_9STAP</name>
<evidence type="ECO:0000256" key="1">
    <source>
        <dbReference type="SAM" id="Coils"/>
    </source>
</evidence>
<sequence length="79" mass="9499">MEDEFSVKEVSEQLEIHHNSLYRWVSEYEKYGVSAFPGKGSALFDLQYENKKLAKENEQLREELELLKKFQVFLRQNKK</sequence>
<dbReference type="AlphaFoldDB" id="A0A662YZZ0"/>
<dbReference type="InterPro" id="IPR002514">
    <property type="entry name" value="Transposase_8"/>
</dbReference>
<dbReference type="GO" id="GO:0006313">
    <property type="term" value="P:DNA transposition"/>
    <property type="evidence" value="ECO:0007669"/>
    <property type="project" value="InterPro"/>
</dbReference>
<dbReference type="GO" id="GO:0003677">
    <property type="term" value="F:DNA binding"/>
    <property type="evidence" value="ECO:0007669"/>
    <property type="project" value="InterPro"/>
</dbReference>
<feature type="coiled-coil region" evidence="1">
    <location>
        <begin position="43"/>
        <end position="70"/>
    </location>
</feature>
<organism evidence="2 3">
    <name type="scientific">Aliicoccus persicus</name>
    <dbReference type="NCBI Taxonomy" id="930138"/>
    <lineage>
        <taxon>Bacteria</taxon>
        <taxon>Bacillati</taxon>
        <taxon>Bacillota</taxon>
        <taxon>Bacilli</taxon>
        <taxon>Bacillales</taxon>
        <taxon>Staphylococcaceae</taxon>
        <taxon>Aliicoccus</taxon>
    </lineage>
</organism>
<dbReference type="SUPFAM" id="SSF46689">
    <property type="entry name" value="Homeodomain-like"/>
    <property type="match status" value="1"/>
</dbReference>
<reference evidence="2 3" key="1">
    <citation type="submission" date="2016-10" db="EMBL/GenBank/DDBJ databases">
        <authorList>
            <person name="Varghese N."/>
            <person name="Submissions S."/>
        </authorList>
    </citation>
    <scope>NUCLEOTIDE SEQUENCE [LARGE SCALE GENOMIC DNA]</scope>
    <source>
        <strain evidence="2 3">IBRC-M10081</strain>
    </source>
</reference>
<evidence type="ECO:0000313" key="2">
    <source>
        <dbReference type="EMBL" id="SEV79578.1"/>
    </source>
</evidence>
<dbReference type="InterPro" id="IPR009057">
    <property type="entry name" value="Homeodomain-like_sf"/>
</dbReference>
<dbReference type="GO" id="GO:0004803">
    <property type="term" value="F:transposase activity"/>
    <property type="evidence" value="ECO:0007669"/>
    <property type="project" value="InterPro"/>
</dbReference>
<dbReference type="Gene3D" id="1.10.10.60">
    <property type="entry name" value="Homeodomain-like"/>
    <property type="match status" value="1"/>
</dbReference>
<gene>
    <name evidence="2" type="ORF">SAMN05192557_0002</name>
</gene>
<protein>
    <submittedName>
        <fullName evidence="2">Transposase</fullName>
    </submittedName>
</protein>